<dbReference type="AlphaFoldDB" id="A0A6A6Z9X8"/>
<dbReference type="Gene3D" id="3.40.50.2300">
    <property type="match status" value="1"/>
</dbReference>
<reference evidence="2 4" key="1">
    <citation type="journal article" date="2020" name="Stud. Mycol.">
        <title>101 Dothideomycetes genomes: a test case for predicting lifestyles and emergence of pathogens.</title>
        <authorList>
            <person name="Haridas S."/>
            <person name="Albert R."/>
            <person name="Binder M."/>
            <person name="Bloem J."/>
            <person name="Labutti K."/>
            <person name="Salamov A."/>
            <person name="Andreopoulos B."/>
            <person name="Baker S."/>
            <person name="Barry K."/>
            <person name="Bills G."/>
            <person name="Bluhm B."/>
            <person name="Cannon C."/>
            <person name="Castanera R."/>
            <person name="Culley D."/>
            <person name="Daum C."/>
            <person name="Ezra D."/>
            <person name="Gonzalez J."/>
            <person name="Henrissat B."/>
            <person name="Kuo A."/>
            <person name="Liang C."/>
            <person name="Lipzen A."/>
            <person name="Lutzoni F."/>
            <person name="Magnuson J."/>
            <person name="Mondo S."/>
            <person name="Nolan M."/>
            <person name="Ohm R."/>
            <person name="Pangilinan J."/>
            <person name="Park H.-J."/>
            <person name="Ramirez L."/>
            <person name="Alfaro M."/>
            <person name="Sun H."/>
            <person name="Tritt A."/>
            <person name="Yoshinaga Y."/>
            <person name="Zwiers L.-H."/>
            <person name="Turgeon B."/>
            <person name="Goodwin S."/>
            <person name="Spatafora J."/>
            <person name="Crous P."/>
            <person name="Grigoriev I."/>
        </authorList>
    </citation>
    <scope>NUCLEOTIDE SEQUENCE</scope>
    <source>
        <strain evidence="2 4">CBS 304.34</strain>
    </source>
</reference>
<dbReference type="SUPFAM" id="SSF52172">
    <property type="entry name" value="CheY-like"/>
    <property type="match status" value="1"/>
</dbReference>
<organism evidence="2">
    <name type="scientific">Mytilinidion resinicola</name>
    <dbReference type="NCBI Taxonomy" id="574789"/>
    <lineage>
        <taxon>Eukaryota</taxon>
        <taxon>Fungi</taxon>
        <taxon>Dikarya</taxon>
        <taxon>Ascomycota</taxon>
        <taxon>Pezizomycotina</taxon>
        <taxon>Dothideomycetes</taxon>
        <taxon>Pleosporomycetidae</taxon>
        <taxon>Mytilinidiales</taxon>
        <taxon>Mytilinidiaceae</taxon>
        <taxon>Mytilinidion</taxon>
    </lineage>
</organism>
<evidence type="ECO:0000313" key="4">
    <source>
        <dbReference type="RefSeq" id="XP_033584896.1"/>
    </source>
</evidence>
<dbReference type="OrthoDB" id="303614at2759"/>
<sequence length="67" mass="7272">MSSGIHKCSHYEGSKIRPRLQDISMPQMNGMDATRQIQATKCELGLNSAEVIALTGLANAQAHQDAF</sequence>
<feature type="region of interest" description="Disordered" evidence="1">
    <location>
        <begin position="1"/>
        <end position="21"/>
    </location>
</feature>
<proteinExistence type="predicted"/>
<dbReference type="Proteomes" id="UP000504636">
    <property type="component" value="Unplaced"/>
</dbReference>
<evidence type="ECO:0000313" key="2">
    <source>
        <dbReference type="EMBL" id="KAF2817932.1"/>
    </source>
</evidence>
<reference evidence="4" key="2">
    <citation type="submission" date="2020-04" db="EMBL/GenBank/DDBJ databases">
        <authorList>
            <consortium name="NCBI Genome Project"/>
        </authorList>
    </citation>
    <scope>NUCLEOTIDE SEQUENCE</scope>
    <source>
        <strain evidence="4">CBS 304.34</strain>
    </source>
</reference>
<dbReference type="GeneID" id="54455764"/>
<keyword evidence="3" id="KW-1185">Reference proteome</keyword>
<reference evidence="4" key="3">
    <citation type="submission" date="2025-04" db="UniProtKB">
        <authorList>
            <consortium name="RefSeq"/>
        </authorList>
    </citation>
    <scope>IDENTIFICATION</scope>
    <source>
        <strain evidence="4">CBS 304.34</strain>
    </source>
</reference>
<evidence type="ECO:0000256" key="1">
    <source>
        <dbReference type="SAM" id="MobiDB-lite"/>
    </source>
</evidence>
<name>A0A6A6Z9X8_9PEZI</name>
<dbReference type="EMBL" id="MU003692">
    <property type="protein sequence ID" value="KAF2817932.1"/>
    <property type="molecule type" value="Genomic_DNA"/>
</dbReference>
<gene>
    <name evidence="2 4" type="ORF">BDZ99DRAFT_373420</name>
</gene>
<dbReference type="InterPro" id="IPR011006">
    <property type="entry name" value="CheY-like_superfamily"/>
</dbReference>
<accession>A0A6A6Z9X8</accession>
<dbReference type="RefSeq" id="XP_033584896.1">
    <property type="nucleotide sequence ID" value="XM_033714871.1"/>
</dbReference>
<evidence type="ECO:0000313" key="3">
    <source>
        <dbReference type="Proteomes" id="UP000504636"/>
    </source>
</evidence>
<protein>
    <submittedName>
        <fullName evidence="2 4">Uncharacterized protein</fullName>
    </submittedName>
</protein>